<evidence type="ECO:0000313" key="2">
    <source>
        <dbReference type="Proteomes" id="UP001141552"/>
    </source>
</evidence>
<name>A0A9Q0JEQ2_9ROSI</name>
<dbReference type="Proteomes" id="UP001141552">
    <property type="component" value="Unassembled WGS sequence"/>
</dbReference>
<accession>A0A9Q0JEQ2</accession>
<dbReference type="EMBL" id="JAKUCV010003465">
    <property type="protein sequence ID" value="KAJ4838829.1"/>
    <property type="molecule type" value="Genomic_DNA"/>
</dbReference>
<reference evidence="1" key="2">
    <citation type="journal article" date="2023" name="Plants (Basel)">
        <title>Annotation of the Turnera subulata (Passifloraceae) Draft Genome Reveals the S-Locus Evolved after the Divergence of Turneroideae from Passifloroideae in a Stepwise Manner.</title>
        <authorList>
            <person name="Henning P.M."/>
            <person name="Roalson E.H."/>
            <person name="Mir W."/>
            <person name="McCubbin A.G."/>
            <person name="Shore J.S."/>
        </authorList>
    </citation>
    <scope>NUCLEOTIDE SEQUENCE</scope>
    <source>
        <strain evidence="1">F60SS</strain>
    </source>
</reference>
<dbReference type="AlphaFoldDB" id="A0A9Q0JEQ2"/>
<reference evidence="1" key="1">
    <citation type="submission" date="2022-02" db="EMBL/GenBank/DDBJ databases">
        <authorList>
            <person name="Henning P.M."/>
            <person name="McCubbin A.G."/>
            <person name="Shore J.S."/>
        </authorList>
    </citation>
    <scope>NUCLEOTIDE SEQUENCE</scope>
    <source>
        <strain evidence="1">F60SS</strain>
        <tissue evidence="1">Leaves</tissue>
    </source>
</reference>
<sequence>MSFCFPSTPTKLGTTVGCFVAGAALFGVGLHLAYANVAPQQARIKARRERARIGGILNSRQRQRQLQRRAEAVVTAQASSLILGARVIDWWNGGEEVQCEPLDDGNGKVGKQGSDRGEQGQMNWWGCGYSLRQWQWRVDVLMMVLLHATVLRVGGAGDWREKGKDEEVVATVLPLWVGTGARKVEDEQYRRCGDALIAWVVGCSGVDGGSDLQ</sequence>
<protein>
    <submittedName>
        <fullName evidence="1">Uncharacterized protein</fullName>
    </submittedName>
</protein>
<gene>
    <name evidence="1" type="ORF">Tsubulata_013924</name>
</gene>
<keyword evidence="2" id="KW-1185">Reference proteome</keyword>
<organism evidence="1 2">
    <name type="scientific">Turnera subulata</name>
    <dbReference type="NCBI Taxonomy" id="218843"/>
    <lineage>
        <taxon>Eukaryota</taxon>
        <taxon>Viridiplantae</taxon>
        <taxon>Streptophyta</taxon>
        <taxon>Embryophyta</taxon>
        <taxon>Tracheophyta</taxon>
        <taxon>Spermatophyta</taxon>
        <taxon>Magnoliopsida</taxon>
        <taxon>eudicotyledons</taxon>
        <taxon>Gunneridae</taxon>
        <taxon>Pentapetalae</taxon>
        <taxon>rosids</taxon>
        <taxon>fabids</taxon>
        <taxon>Malpighiales</taxon>
        <taxon>Passifloraceae</taxon>
        <taxon>Turnera</taxon>
    </lineage>
</organism>
<proteinExistence type="predicted"/>
<comment type="caution">
    <text evidence="1">The sequence shown here is derived from an EMBL/GenBank/DDBJ whole genome shotgun (WGS) entry which is preliminary data.</text>
</comment>
<evidence type="ECO:0000313" key="1">
    <source>
        <dbReference type="EMBL" id="KAJ4838829.1"/>
    </source>
</evidence>
<dbReference type="OrthoDB" id="1898956at2759"/>